<feature type="domain" description="Cyanovirin-N" evidence="1">
    <location>
        <begin position="2"/>
        <end position="108"/>
    </location>
</feature>
<dbReference type="Gene3D" id="2.30.60.10">
    <property type="entry name" value="Cyanovirin-N"/>
    <property type="match status" value="2"/>
</dbReference>
<dbReference type="InterPro" id="IPR011058">
    <property type="entry name" value="Cyanovirin-N"/>
</dbReference>
<dbReference type="Proteomes" id="UP000051487">
    <property type="component" value="Unassembled WGS sequence"/>
</dbReference>
<dbReference type="AlphaFoldDB" id="A0AAN4T722"/>
<comment type="caution">
    <text evidence="2">The sequence shown here is derived from an EMBL/GenBank/DDBJ whole genome shotgun (WGS) entry which is preliminary data.</text>
</comment>
<evidence type="ECO:0000259" key="1">
    <source>
        <dbReference type="SMART" id="SM01111"/>
    </source>
</evidence>
<gene>
    <name evidence="2" type="ORF">ALT_1071</name>
</gene>
<sequence>MSFHQSSQDIHIRQEDGYTLLLANVRDSHGQLIQRKIRLDDHIGNTDGWFIWGGTNFTRTARNISLEHTAYGPKLCAELQTRDGGWSRGLQGIMLSEKIANNDGHLKFLIIRRIGATDLVADARNSSGRRVPNKIRLDDHIGEKKGRLVWGGQNFTHSAGQVSLEQTEHGAIMRAEMNKDGGSANRQELNLSEKIVNFDGQLRVV</sequence>
<evidence type="ECO:0000313" key="3">
    <source>
        <dbReference type="Proteomes" id="UP000051487"/>
    </source>
</evidence>
<dbReference type="SUPFAM" id="SSF51322">
    <property type="entry name" value="Cyanovirin-N"/>
    <property type="match status" value="2"/>
</dbReference>
<reference evidence="2 3" key="1">
    <citation type="submission" date="2015-11" db="EMBL/GenBank/DDBJ databases">
        <title>Aspergillus lentulus strain IFM 54703T.</title>
        <authorList>
            <person name="Kusuya Y."/>
            <person name="Sakai K."/>
            <person name="Kamei K."/>
            <person name="Takahashi H."/>
            <person name="Yaguchi T."/>
        </authorList>
    </citation>
    <scope>NUCLEOTIDE SEQUENCE [LARGE SCALE GENOMIC DNA]</scope>
    <source>
        <strain evidence="2 3">IFM 54703</strain>
    </source>
</reference>
<name>A0AAN4T722_ASPLE</name>
<evidence type="ECO:0000313" key="2">
    <source>
        <dbReference type="EMBL" id="GAQ03750.1"/>
    </source>
</evidence>
<dbReference type="Pfam" id="PF08881">
    <property type="entry name" value="CVNH"/>
    <property type="match status" value="2"/>
</dbReference>
<dbReference type="PANTHER" id="PTHR42076:SF1">
    <property type="entry name" value="CYANOVIRIN-N DOMAIN-CONTAINING PROTEIN"/>
    <property type="match status" value="1"/>
</dbReference>
<dbReference type="EMBL" id="BCLY01000001">
    <property type="protein sequence ID" value="GAQ03750.1"/>
    <property type="molecule type" value="Genomic_DNA"/>
</dbReference>
<feature type="domain" description="Cyanovirin-N" evidence="1">
    <location>
        <begin position="111"/>
        <end position="204"/>
    </location>
</feature>
<organism evidence="2 3">
    <name type="scientific">Aspergillus lentulus</name>
    <dbReference type="NCBI Taxonomy" id="293939"/>
    <lineage>
        <taxon>Eukaryota</taxon>
        <taxon>Fungi</taxon>
        <taxon>Dikarya</taxon>
        <taxon>Ascomycota</taxon>
        <taxon>Pezizomycotina</taxon>
        <taxon>Eurotiomycetes</taxon>
        <taxon>Eurotiomycetidae</taxon>
        <taxon>Eurotiales</taxon>
        <taxon>Aspergillaceae</taxon>
        <taxon>Aspergillus</taxon>
        <taxon>Aspergillus subgen. Fumigati</taxon>
    </lineage>
</organism>
<protein>
    <submittedName>
        <fullName evidence="2">Cyanovirin-N homolog</fullName>
    </submittedName>
</protein>
<dbReference type="PANTHER" id="PTHR42076">
    <property type="entry name" value="CYANOVIRIN-N HOMOLOG"/>
    <property type="match status" value="1"/>
</dbReference>
<dbReference type="SMART" id="SM01111">
    <property type="entry name" value="CVNH"/>
    <property type="match status" value="2"/>
</dbReference>
<proteinExistence type="predicted"/>
<dbReference type="InterPro" id="IPR036673">
    <property type="entry name" value="Cyanovirin-N_sf"/>
</dbReference>
<accession>A0AAN4T722</accession>